<evidence type="ECO:0000256" key="6">
    <source>
        <dbReference type="ARBA" id="ARBA00023136"/>
    </source>
</evidence>
<accession>A0A413T0I9</accession>
<dbReference type="Pfam" id="PF07715">
    <property type="entry name" value="Plug"/>
    <property type="match status" value="1"/>
</dbReference>
<feature type="signal peptide" evidence="10">
    <location>
        <begin position="1"/>
        <end position="23"/>
    </location>
</feature>
<evidence type="ECO:0000256" key="7">
    <source>
        <dbReference type="ARBA" id="ARBA00023237"/>
    </source>
</evidence>
<dbReference type="PROSITE" id="PS52016">
    <property type="entry name" value="TONB_DEPENDENT_REC_3"/>
    <property type="match status" value="1"/>
</dbReference>
<evidence type="ECO:0000256" key="5">
    <source>
        <dbReference type="ARBA" id="ARBA00023077"/>
    </source>
</evidence>
<keyword evidence="4 8" id="KW-0812">Transmembrane</keyword>
<organism evidence="13 14">
    <name type="scientific">Phocaeicola coprophilus</name>
    <dbReference type="NCBI Taxonomy" id="387090"/>
    <lineage>
        <taxon>Bacteria</taxon>
        <taxon>Pseudomonadati</taxon>
        <taxon>Bacteroidota</taxon>
        <taxon>Bacteroidia</taxon>
        <taxon>Bacteroidales</taxon>
        <taxon>Bacteroidaceae</taxon>
        <taxon>Phocaeicola</taxon>
    </lineage>
</organism>
<evidence type="ECO:0000313" key="13">
    <source>
        <dbReference type="EMBL" id="RHA76087.1"/>
    </source>
</evidence>
<sequence length="1112" mass="123114">MKKPLKSISMLLFLAGIPTGMTAVSLPMETTWEALQQDGACRGVVKDASGETVIGATVVVKGTTNGTITGIDGDFVLSNVKKGDVIQISFVGYVSQEIKWNGTPLKVVLKEDTQTLEEVVVTGYGGTQLRTKVTNSIASVKKEALSVGLFSNPAQALSGAVAGLKVIQNSGSPGAAPTVILRGGTNLDGTGSPLVVVDGQLRDSMSDINPEDIESMDVLKDAGATALYGARASNGVILITTKKGKQGFREINFKAKVGLSYAYNPYDFLSGAEYIKALRKGIYDAGNLFVDKNGVTKGYGIYANGALSGAQPFGTGNVYGESPYSTMFLDDDNRWLLQKGWKTVTDPITGKEIIFKDTDVDKYNANNPAFSQDYNVNMSGGNDRGTYYAGIGYNHQEGVPISTFYERISFITNASYKVTDWLTSTSSLNYNRANWRNLPGSASSEANYFGRVRALPPTVRFEDEEGNMLLGPGVADGNQSYQPEKWNSDNQTDKFTMVQSFKIDLMKGLTLTANANWYYSEGYYENFTQDYESTPGVWNTTRSTSAEYNRDFRQTYNGVLNYNQTLFRDHHVDIMLGMEYYNRYYRGFSAAGQGAPTDDLGDLGLTDSGEGMRAIDSYHEKQRILSFFGRLNYDFQEKYLVSFVFRQDGYSSLLGDNRWGFFPGVSAGWVFGRENFIKEKLPVLSFGKLRASYGVNGNASGIGAYTLQGSYNKVTNYNGNAGYLIAALPNPGLRWEKTNTFEVGLDLSFFHNRLTTNFTYYNRLTSDKYAALSFPTTIGFSSVTNNNGELRNQGLEMEFSGRIIETKDWSWNAGLNVAFNKNKIVSLPDNGLERNRQSAFQVYTGNGDEKMWVGGYQEGYEPNILYIYQVDGIYKSYDQIPGNLIRKYGSYTYYGPDAWNQLTADQQNAKTNFPIQPGDAMFHDVNGDNVIDEFDKVRVGNTNPHWTGGFNSTLSWKGLKLYTRFDFALGFWIYESGASQSTTPWHLGCMQGTYNVPDLYYDTWSEENPNGTYPRFLYADQLGKNNYQPASTLFAHKGNYLAIREISLSYSLPQKWTQAVKMQRAEVSITGQNLGYITSAKNVFSPETGANGVVSNGYALPKSVLFGVNLTF</sequence>
<dbReference type="Gene3D" id="2.40.170.20">
    <property type="entry name" value="TonB-dependent receptor, beta-barrel domain"/>
    <property type="match status" value="1"/>
</dbReference>
<dbReference type="AlphaFoldDB" id="A0A413T0I9"/>
<comment type="similarity">
    <text evidence="8 9">Belongs to the TonB-dependent receptor family.</text>
</comment>
<dbReference type="InterPro" id="IPR000531">
    <property type="entry name" value="Beta-barrel_TonB"/>
</dbReference>
<dbReference type="SUPFAM" id="SSF56935">
    <property type="entry name" value="Porins"/>
    <property type="match status" value="1"/>
</dbReference>
<evidence type="ECO:0000256" key="9">
    <source>
        <dbReference type="RuleBase" id="RU003357"/>
    </source>
</evidence>
<name>A0A413T0I9_9BACT</name>
<evidence type="ECO:0000256" key="8">
    <source>
        <dbReference type="PROSITE-ProRule" id="PRU01360"/>
    </source>
</evidence>
<dbReference type="Pfam" id="PF00593">
    <property type="entry name" value="TonB_dep_Rec_b-barrel"/>
    <property type="match status" value="1"/>
</dbReference>
<keyword evidence="5 9" id="KW-0798">TonB box</keyword>
<dbReference type="Pfam" id="PF13715">
    <property type="entry name" value="CarbopepD_reg_2"/>
    <property type="match status" value="1"/>
</dbReference>
<evidence type="ECO:0000256" key="2">
    <source>
        <dbReference type="ARBA" id="ARBA00022448"/>
    </source>
</evidence>
<dbReference type="Gene3D" id="2.170.130.10">
    <property type="entry name" value="TonB-dependent receptor, plug domain"/>
    <property type="match status" value="1"/>
</dbReference>
<keyword evidence="7 8" id="KW-0998">Cell outer membrane</keyword>
<dbReference type="SUPFAM" id="SSF49464">
    <property type="entry name" value="Carboxypeptidase regulatory domain-like"/>
    <property type="match status" value="1"/>
</dbReference>
<keyword evidence="10" id="KW-0732">Signal</keyword>
<evidence type="ECO:0000256" key="1">
    <source>
        <dbReference type="ARBA" id="ARBA00004571"/>
    </source>
</evidence>
<feature type="domain" description="TonB-dependent receptor-like beta-barrel" evidence="11">
    <location>
        <begin position="459"/>
        <end position="893"/>
    </location>
</feature>
<dbReference type="InterPro" id="IPR039426">
    <property type="entry name" value="TonB-dep_rcpt-like"/>
</dbReference>
<dbReference type="Proteomes" id="UP000283855">
    <property type="component" value="Unassembled WGS sequence"/>
</dbReference>
<keyword evidence="6 8" id="KW-0472">Membrane</keyword>
<dbReference type="InterPro" id="IPR036942">
    <property type="entry name" value="Beta-barrel_TonB_sf"/>
</dbReference>
<evidence type="ECO:0000259" key="12">
    <source>
        <dbReference type="Pfam" id="PF07715"/>
    </source>
</evidence>
<proteinExistence type="inferred from homology"/>
<evidence type="ECO:0000256" key="4">
    <source>
        <dbReference type="ARBA" id="ARBA00022692"/>
    </source>
</evidence>
<comment type="caution">
    <text evidence="13">The sequence shown here is derived from an EMBL/GenBank/DDBJ whole genome shotgun (WGS) entry which is preliminary data.</text>
</comment>
<evidence type="ECO:0000313" key="14">
    <source>
        <dbReference type="Proteomes" id="UP000283855"/>
    </source>
</evidence>
<dbReference type="InterPro" id="IPR008969">
    <property type="entry name" value="CarboxyPept-like_regulatory"/>
</dbReference>
<keyword evidence="13" id="KW-0675">Receptor</keyword>
<dbReference type="InterPro" id="IPR023996">
    <property type="entry name" value="TonB-dep_OMP_SusC/RagA"/>
</dbReference>
<evidence type="ECO:0000259" key="11">
    <source>
        <dbReference type="Pfam" id="PF00593"/>
    </source>
</evidence>
<gene>
    <name evidence="13" type="ORF">DW921_07245</name>
</gene>
<evidence type="ECO:0000256" key="3">
    <source>
        <dbReference type="ARBA" id="ARBA00022452"/>
    </source>
</evidence>
<dbReference type="NCBIfam" id="TIGR04056">
    <property type="entry name" value="OMP_RagA_SusC"/>
    <property type="match status" value="1"/>
</dbReference>
<evidence type="ECO:0000256" key="10">
    <source>
        <dbReference type="SAM" id="SignalP"/>
    </source>
</evidence>
<feature type="domain" description="TonB-dependent receptor plug" evidence="12">
    <location>
        <begin position="132"/>
        <end position="236"/>
    </location>
</feature>
<dbReference type="NCBIfam" id="TIGR04057">
    <property type="entry name" value="SusC_RagA_signa"/>
    <property type="match status" value="1"/>
</dbReference>
<dbReference type="InterPro" id="IPR037066">
    <property type="entry name" value="Plug_dom_sf"/>
</dbReference>
<dbReference type="InterPro" id="IPR012910">
    <property type="entry name" value="Plug_dom"/>
</dbReference>
<comment type="subcellular location">
    <subcellularLocation>
        <location evidence="1 8">Cell outer membrane</location>
        <topology evidence="1 8">Multi-pass membrane protein</topology>
    </subcellularLocation>
</comment>
<protein>
    <submittedName>
        <fullName evidence="13">TonB-dependent receptor</fullName>
    </submittedName>
</protein>
<keyword evidence="3 8" id="KW-1134">Transmembrane beta strand</keyword>
<feature type="chain" id="PRO_5018974954" evidence="10">
    <location>
        <begin position="24"/>
        <end position="1112"/>
    </location>
</feature>
<dbReference type="InterPro" id="IPR023997">
    <property type="entry name" value="TonB-dep_OMP_SusC/RagA_CS"/>
</dbReference>
<keyword evidence="2 8" id="KW-0813">Transport</keyword>
<dbReference type="Gene3D" id="2.60.40.1120">
    <property type="entry name" value="Carboxypeptidase-like, regulatory domain"/>
    <property type="match status" value="1"/>
</dbReference>
<dbReference type="EMBL" id="QSFT01000012">
    <property type="protein sequence ID" value="RHA76087.1"/>
    <property type="molecule type" value="Genomic_DNA"/>
</dbReference>
<reference evidence="13 14" key="1">
    <citation type="submission" date="2018-08" db="EMBL/GenBank/DDBJ databases">
        <title>A genome reference for cultivated species of the human gut microbiota.</title>
        <authorList>
            <person name="Zou Y."/>
            <person name="Xue W."/>
            <person name="Luo G."/>
        </authorList>
    </citation>
    <scope>NUCLEOTIDE SEQUENCE [LARGE SCALE GENOMIC DNA]</scope>
    <source>
        <strain evidence="13 14">AM42-38</strain>
    </source>
</reference>
<dbReference type="GO" id="GO:0009279">
    <property type="term" value="C:cell outer membrane"/>
    <property type="evidence" value="ECO:0007669"/>
    <property type="project" value="UniProtKB-SubCell"/>
</dbReference>